<proteinExistence type="predicted"/>
<dbReference type="SMART" id="SM00248">
    <property type="entry name" value="ANK"/>
    <property type="match status" value="2"/>
</dbReference>
<organism evidence="4 5">
    <name type="scientific">Lepeophtheirus salmonis</name>
    <name type="common">Salmon louse</name>
    <name type="synonym">Caligus salmonis</name>
    <dbReference type="NCBI Taxonomy" id="72036"/>
    <lineage>
        <taxon>Eukaryota</taxon>
        <taxon>Metazoa</taxon>
        <taxon>Ecdysozoa</taxon>
        <taxon>Arthropoda</taxon>
        <taxon>Crustacea</taxon>
        <taxon>Multicrustacea</taxon>
        <taxon>Hexanauplia</taxon>
        <taxon>Copepoda</taxon>
        <taxon>Siphonostomatoida</taxon>
        <taxon>Caligidae</taxon>
        <taxon>Lepeophtheirus</taxon>
    </lineage>
</organism>
<dbReference type="PROSITE" id="PS50088">
    <property type="entry name" value="ANK_REPEAT"/>
    <property type="match status" value="2"/>
</dbReference>
<reference evidence="4" key="1">
    <citation type="submission" date="2021-02" db="EMBL/GenBank/DDBJ databases">
        <authorList>
            <person name="Bekaert M."/>
        </authorList>
    </citation>
    <scope>NUCLEOTIDE SEQUENCE</scope>
    <source>
        <strain evidence="4">IoA-00</strain>
    </source>
</reference>
<feature type="compositionally biased region" description="Low complexity" evidence="3">
    <location>
        <begin position="188"/>
        <end position="207"/>
    </location>
</feature>
<keyword evidence="5" id="KW-1185">Reference proteome</keyword>
<evidence type="ECO:0000256" key="2">
    <source>
        <dbReference type="ARBA" id="ARBA00023043"/>
    </source>
</evidence>
<dbReference type="OrthoDB" id="6346951at2759"/>
<dbReference type="GO" id="GO:0004842">
    <property type="term" value="F:ubiquitin-protein transferase activity"/>
    <property type="evidence" value="ECO:0007669"/>
    <property type="project" value="TreeGrafter"/>
</dbReference>
<dbReference type="GO" id="GO:0070531">
    <property type="term" value="C:BRCA1-A complex"/>
    <property type="evidence" value="ECO:0007669"/>
    <property type="project" value="TreeGrafter"/>
</dbReference>
<keyword evidence="2" id="KW-0040">ANK repeat</keyword>
<dbReference type="GO" id="GO:0031436">
    <property type="term" value="C:BRCA1-BARD1 complex"/>
    <property type="evidence" value="ECO:0007669"/>
    <property type="project" value="TreeGrafter"/>
</dbReference>
<gene>
    <name evidence="4" type="ORF">LSAA_846</name>
</gene>
<dbReference type="InterPro" id="IPR036770">
    <property type="entry name" value="Ankyrin_rpt-contain_sf"/>
</dbReference>
<name>A0A7R8H0B5_LEPSM</name>
<protein>
    <submittedName>
        <fullName evidence="4">ANKRD54</fullName>
    </submittedName>
</protein>
<dbReference type="InterPro" id="IPR002110">
    <property type="entry name" value="Ankyrin_rpt"/>
</dbReference>
<dbReference type="Proteomes" id="UP000675881">
    <property type="component" value="Chromosome 1"/>
</dbReference>
<accession>A0A7R8H0B5</accession>
<sequence length="490" mass="53547">MCGLWGRKGNKEKGMKDAMCTNDFEEDLFDSLIGAEAKSRSTGFSEGVSLGKVKNKDIGFEEGQAKGREIGSEVGFYAAWAIIWKSLDDSIEKKADKLLECALAFPTHNSSELNTELDRLRCRFKLLDSSIKKKPYYVDYNPGVDSSSSHIHLIVVDYFSCEPTMDSGVDTEPESTPVPPPRLPNNVSTGGESSAPPSASATPEPTSLITTNPSEDGYLGDCSSDGGNEKNFPMPSDLFGRFDVEDPPAGIAFEHVKSVSSNGYARTSHSRKMKHLCYNHHHTRSFRHHSHSEWTAMKTTLAEKRLRTAVGLNDEEAVRRLCKSANPNSADVHRRTGLHIAAAKGYAPVVSALLEAGADPNQKDALGNTALHLAACTNHIDVVTLLLRAGTNVTTLDNNGRTPIQLAQSKLKLLQKTSSGGQEMSKVKAEVGQVLEMMREYLTKTGIDAYDDLLNNFSSRFNLHQTLDQVNIDLQDLLDSLGNLSLKKSS</sequence>
<evidence type="ECO:0000256" key="3">
    <source>
        <dbReference type="SAM" id="MobiDB-lite"/>
    </source>
</evidence>
<dbReference type="GO" id="GO:0085020">
    <property type="term" value="P:protein K6-linked ubiquitination"/>
    <property type="evidence" value="ECO:0007669"/>
    <property type="project" value="TreeGrafter"/>
</dbReference>
<dbReference type="SUPFAM" id="SSF48403">
    <property type="entry name" value="Ankyrin repeat"/>
    <property type="match status" value="1"/>
</dbReference>
<dbReference type="PANTHER" id="PTHR24171">
    <property type="entry name" value="ANKYRIN REPEAT DOMAIN-CONTAINING PROTEIN 39-RELATED"/>
    <property type="match status" value="1"/>
</dbReference>
<evidence type="ECO:0000313" key="4">
    <source>
        <dbReference type="EMBL" id="CAF2766742.1"/>
    </source>
</evidence>
<evidence type="ECO:0000313" key="5">
    <source>
        <dbReference type="Proteomes" id="UP000675881"/>
    </source>
</evidence>
<keyword evidence="1" id="KW-0677">Repeat</keyword>
<feature type="region of interest" description="Disordered" evidence="3">
    <location>
        <begin position="165"/>
        <end position="233"/>
    </location>
</feature>
<dbReference type="PANTHER" id="PTHR24171:SF8">
    <property type="entry name" value="BRCA1-ASSOCIATED RING DOMAIN PROTEIN 1"/>
    <property type="match status" value="1"/>
</dbReference>
<dbReference type="Gene3D" id="1.25.40.20">
    <property type="entry name" value="Ankyrin repeat-containing domain"/>
    <property type="match status" value="1"/>
</dbReference>
<evidence type="ECO:0000256" key="1">
    <source>
        <dbReference type="ARBA" id="ARBA00022737"/>
    </source>
</evidence>
<dbReference type="Pfam" id="PF12796">
    <property type="entry name" value="Ank_2"/>
    <property type="match status" value="1"/>
</dbReference>
<dbReference type="AlphaFoldDB" id="A0A7R8H0B5"/>
<dbReference type="EMBL" id="HG994580">
    <property type="protein sequence ID" value="CAF2766742.1"/>
    <property type="molecule type" value="Genomic_DNA"/>
</dbReference>
<dbReference type="PROSITE" id="PS50297">
    <property type="entry name" value="ANK_REP_REGION"/>
    <property type="match status" value="2"/>
</dbReference>